<feature type="region of interest" description="Disordered" evidence="1">
    <location>
        <begin position="197"/>
        <end position="237"/>
    </location>
</feature>
<dbReference type="OrthoDB" id="2139602at2759"/>
<dbReference type="Proteomes" id="UP000193411">
    <property type="component" value="Unassembled WGS sequence"/>
</dbReference>
<proteinExistence type="predicted"/>
<name>A0A1Y2H8X6_9FUNG</name>
<feature type="compositionally biased region" description="Polar residues" evidence="1">
    <location>
        <begin position="222"/>
        <end position="237"/>
    </location>
</feature>
<accession>A0A1Y2H8X6</accession>
<feature type="domain" description="BRCT" evidence="2">
    <location>
        <begin position="279"/>
        <end position="344"/>
    </location>
</feature>
<feature type="domain" description="BRCT" evidence="2">
    <location>
        <begin position="401"/>
        <end position="478"/>
    </location>
</feature>
<dbReference type="PROSITE" id="PS50172">
    <property type="entry name" value="BRCT"/>
    <property type="match status" value="2"/>
</dbReference>
<dbReference type="CDD" id="cd17748">
    <property type="entry name" value="BRCT_DNA_ligase_like"/>
    <property type="match status" value="3"/>
</dbReference>
<evidence type="ECO:0000313" key="4">
    <source>
        <dbReference type="Proteomes" id="UP000193411"/>
    </source>
</evidence>
<dbReference type="EMBL" id="MCFL01000069">
    <property type="protein sequence ID" value="ORZ31030.1"/>
    <property type="molecule type" value="Genomic_DNA"/>
</dbReference>
<comment type="caution">
    <text evidence="3">The sequence shown here is derived from an EMBL/GenBank/DDBJ whole genome shotgun (WGS) entry which is preliminary data.</text>
</comment>
<keyword evidence="4" id="KW-1185">Reference proteome</keyword>
<organism evidence="3 4">
    <name type="scientific">Catenaria anguillulae PL171</name>
    <dbReference type="NCBI Taxonomy" id="765915"/>
    <lineage>
        <taxon>Eukaryota</taxon>
        <taxon>Fungi</taxon>
        <taxon>Fungi incertae sedis</taxon>
        <taxon>Blastocladiomycota</taxon>
        <taxon>Blastocladiomycetes</taxon>
        <taxon>Blastocladiales</taxon>
        <taxon>Catenariaceae</taxon>
        <taxon>Catenaria</taxon>
    </lineage>
</organism>
<dbReference type="InterPro" id="IPR001357">
    <property type="entry name" value="BRCT_dom"/>
</dbReference>
<dbReference type="Gene3D" id="3.40.50.10190">
    <property type="entry name" value="BRCT domain"/>
    <property type="match status" value="3"/>
</dbReference>
<feature type="compositionally biased region" description="Basic and acidic residues" evidence="1">
    <location>
        <begin position="100"/>
        <end position="109"/>
    </location>
</feature>
<dbReference type="SUPFAM" id="SSF52113">
    <property type="entry name" value="BRCT domain"/>
    <property type="match status" value="3"/>
</dbReference>
<dbReference type="AlphaFoldDB" id="A0A1Y2H8X6"/>
<evidence type="ECO:0000256" key="1">
    <source>
        <dbReference type="SAM" id="MobiDB-lite"/>
    </source>
</evidence>
<feature type="compositionally biased region" description="Low complexity" evidence="1">
    <location>
        <begin position="387"/>
        <end position="396"/>
    </location>
</feature>
<dbReference type="InterPro" id="IPR036420">
    <property type="entry name" value="BRCT_dom_sf"/>
</dbReference>
<evidence type="ECO:0000313" key="3">
    <source>
        <dbReference type="EMBL" id="ORZ31030.1"/>
    </source>
</evidence>
<reference evidence="3 4" key="1">
    <citation type="submission" date="2016-07" db="EMBL/GenBank/DDBJ databases">
        <title>Pervasive Adenine N6-methylation of Active Genes in Fungi.</title>
        <authorList>
            <consortium name="DOE Joint Genome Institute"/>
            <person name="Mondo S.J."/>
            <person name="Dannebaum R.O."/>
            <person name="Kuo R.C."/>
            <person name="Labutti K."/>
            <person name="Haridas S."/>
            <person name="Kuo A."/>
            <person name="Salamov A."/>
            <person name="Ahrendt S.R."/>
            <person name="Lipzen A."/>
            <person name="Sullivan W."/>
            <person name="Andreopoulos W.B."/>
            <person name="Clum A."/>
            <person name="Lindquist E."/>
            <person name="Daum C."/>
            <person name="Ramamoorthy G.K."/>
            <person name="Gryganskyi A."/>
            <person name="Culley D."/>
            <person name="Magnuson J.K."/>
            <person name="James T.Y."/>
            <person name="O'Malley M.A."/>
            <person name="Stajich J.E."/>
            <person name="Spatafora J.W."/>
            <person name="Visel A."/>
            <person name="Grigoriev I.V."/>
        </authorList>
    </citation>
    <scope>NUCLEOTIDE SEQUENCE [LARGE SCALE GENOMIC DNA]</scope>
    <source>
        <strain evidence="3 4">PL171</strain>
    </source>
</reference>
<feature type="compositionally biased region" description="Acidic residues" evidence="1">
    <location>
        <begin position="204"/>
        <end position="216"/>
    </location>
</feature>
<protein>
    <recommendedName>
        <fullName evidence="2">BRCT domain-containing protein</fullName>
    </recommendedName>
</protein>
<dbReference type="Pfam" id="PF00533">
    <property type="entry name" value="BRCT"/>
    <property type="match status" value="1"/>
</dbReference>
<feature type="compositionally biased region" description="Acidic residues" evidence="1">
    <location>
        <begin position="350"/>
        <end position="360"/>
    </location>
</feature>
<evidence type="ECO:0000259" key="2">
    <source>
        <dbReference type="PROSITE" id="PS50172"/>
    </source>
</evidence>
<gene>
    <name evidence="3" type="ORF">BCR44DRAFT_1443345</name>
</gene>
<dbReference type="SMART" id="SM00292">
    <property type="entry name" value="BRCT"/>
    <property type="match status" value="3"/>
</dbReference>
<sequence>MSHHIVFFAPPTASFSIPYPTLLEHAANARLVVSSTLNPAVTLVVAASPTGVPANTPKSATCVSPQEFVVLAKSATPPPAPRVATSSSSATLAPKVKRVHAADGEDKADSPATSPKRARSTAAMDPAAHVVVFTGTLPSGRTRGEATAEAEEHGYTVKNSITKATTILVYGDKAGAKIEQARKQGVEVLSEAEWTARLGGGGEDAMDVDEQDDEEVQEKPKSATNGKAKSANGATSKASVEVVNMSLDDFVAKTGYNVAGGTSKVAAAPLPLRNPHAHTVVFTGTLPSGRSRDEAIKHAESLGYTAKNSITKATTILVYGDKAGSKIDKAREQGVLVLSEAEWMARVGDDAGDDGEDDQDEMRMRMSPRQRRSGCGSEKGGAREKGQAAAAAPASGTKKGVVVFSGTLPSGRTRGEATKEAEAAGYEVKNSITKATTILVTGEKGGSKIEKAKDQGVEVIDEDEWIARLAEEAEAEDE</sequence>
<feature type="region of interest" description="Disordered" evidence="1">
    <location>
        <begin position="347"/>
        <end position="396"/>
    </location>
</feature>
<feature type="region of interest" description="Disordered" evidence="1">
    <location>
        <begin position="76"/>
        <end position="123"/>
    </location>
</feature>